<dbReference type="RefSeq" id="XP_055890472.1">
    <property type="nucleotide sequence ID" value="XM_056034497.1"/>
</dbReference>
<dbReference type="PANTHER" id="PTHR14948">
    <property type="entry name" value="NG5"/>
    <property type="match status" value="1"/>
</dbReference>
<sequence length="168" mass="18648">MSQLKIPDTELLHYSSPVSAQVDKLIEIDSDTNDVPYNAPLAQLPDSDEDEYHSLHLPLRYCESQEPLLLSDQQDHTQLSQHIEPSPHVKSYLICSIIACVFCFCPLGLFAVLYSLIANKYARKGDLLAAKYSAKKAVRLVIASVVVGTTLITIVIILTMTSVQISFQ</sequence>
<dbReference type="GO" id="GO:0016020">
    <property type="term" value="C:membrane"/>
    <property type="evidence" value="ECO:0007669"/>
    <property type="project" value="UniProtKB-SubCell"/>
</dbReference>
<evidence type="ECO:0000313" key="8">
    <source>
        <dbReference type="RefSeq" id="XP_055890472.1"/>
    </source>
</evidence>
<dbReference type="Proteomes" id="UP001165740">
    <property type="component" value="Chromosome 7"/>
</dbReference>
<comment type="similarity">
    <text evidence="2">Belongs to the CD225/Dispanin family.</text>
</comment>
<keyword evidence="5 6" id="KW-0472">Membrane</keyword>
<keyword evidence="3 6" id="KW-0812">Transmembrane</keyword>
<dbReference type="AlphaFoldDB" id="A0A9W3ATA7"/>
<evidence type="ECO:0000256" key="5">
    <source>
        <dbReference type="ARBA" id="ARBA00023136"/>
    </source>
</evidence>
<evidence type="ECO:0000256" key="6">
    <source>
        <dbReference type="SAM" id="Phobius"/>
    </source>
</evidence>
<evidence type="ECO:0000256" key="3">
    <source>
        <dbReference type="ARBA" id="ARBA00022692"/>
    </source>
</evidence>
<dbReference type="Pfam" id="PF04505">
    <property type="entry name" value="CD225"/>
    <property type="match status" value="1"/>
</dbReference>
<dbReference type="InterPro" id="IPR007593">
    <property type="entry name" value="CD225/Dispanin_fam"/>
</dbReference>
<gene>
    <name evidence="8" type="primary">LOC129927178</name>
</gene>
<evidence type="ECO:0000256" key="1">
    <source>
        <dbReference type="ARBA" id="ARBA00004370"/>
    </source>
</evidence>
<keyword evidence="7" id="KW-1185">Reference proteome</keyword>
<dbReference type="PANTHER" id="PTHR14948:SF25">
    <property type="entry name" value="DUF4190 DOMAIN-CONTAINING PROTEIN"/>
    <property type="match status" value="1"/>
</dbReference>
<dbReference type="OrthoDB" id="10038436at2759"/>
<evidence type="ECO:0000313" key="7">
    <source>
        <dbReference type="Proteomes" id="UP001165740"/>
    </source>
</evidence>
<organism evidence="7 8">
    <name type="scientific">Biomphalaria glabrata</name>
    <name type="common">Bloodfluke planorb</name>
    <name type="synonym">Freshwater snail</name>
    <dbReference type="NCBI Taxonomy" id="6526"/>
    <lineage>
        <taxon>Eukaryota</taxon>
        <taxon>Metazoa</taxon>
        <taxon>Spiralia</taxon>
        <taxon>Lophotrochozoa</taxon>
        <taxon>Mollusca</taxon>
        <taxon>Gastropoda</taxon>
        <taxon>Heterobranchia</taxon>
        <taxon>Euthyneura</taxon>
        <taxon>Panpulmonata</taxon>
        <taxon>Hygrophila</taxon>
        <taxon>Lymnaeoidea</taxon>
        <taxon>Planorbidae</taxon>
        <taxon>Biomphalaria</taxon>
    </lineage>
</organism>
<dbReference type="InterPro" id="IPR051423">
    <property type="entry name" value="CD225/Dispanin"/>
</dbReference>
<protein>
    <submittedName>
        <fullName evidence="8">Uncharacterized protein LOC129927178 isoform X1</fullName>
    </submittedName>
</protein>
<evidence type="ECO:0000256" key="4">
    <source>
        <dbReference type="ARBA" id="ARBA00022989"/>
    </source>
</evidence>
<name>A0A9W3ATA7_BIOGL</name>
<evidence type="ECO:0000256" key="2">
    <source>
        <dbReference type="ARBA" id="ARBA00006843"/>
    </source>
</evidence>
<dbReference type="GeneID" id="129927178"/>
<proteinExistence type="inferred from homology"/>
<comment type="subcellular location">
    <subcellularLocation>
        <location evidence="1">Membrane</location>
    </subcellularLocation>
</comment>
<reference evidence="8" key="1">
    <citation type="submission" date="2025-08" db="UniProtKB">
        <authorList>
            <consortium name="RefSeq"/>
        </authorList>
    </citation>
    <scope>IDENTIFICATION</scope>
</reference>
<feature type="transmembrane region" description="Helical" evidence="6">
    <location>
        <begin position="91"/>
        <end position="116"/>
    </location>
</feature>
<keyword evidence="4 6" id="KW-1133">Transmembrane helix</keyword>
<feature type="transmembrane region" description="Helical" evidence="6">
    <location>
        <begin position="137"/>
        <end position="160"/>
    </location>
</feature>
<accession>A0A9W3ATA7</accession>